<dbReference type="SMART" id="SM00418">
    <property type="entry name" value="HTH_ARSR"/>
    <property type="match status" value="1"/>
</dbReference>
<dbReference type="InterPro" id="IPR018334">
    <property type="entry name" value="ArsR_HTH"/>
</dbReference>
<dbReference type="NCBIfam" id="NF033788">
    <property type="entry name" value="HTH_metalloreg"/>
    <property type="match status" value="1"/>
</dbReference>
<evidence type="ECO:0000313" key="7">
    <source>
        <dbReference type="EMBL" id="MSU82924.1"/>
    </source>
</evidence>
<dbReference type="EMBL" id="VULP01000027">
    <property type="protein sequence ID" value="MSU82924.1"/>
    <property type="molecule type" value="Genomic_DNA"/>
</dbReference>
<keyword evidence="1" id="KW-0805">Transcription regulation</keyword>
<keyword evidence="3" id="KW-0804">Transcription</keyword>
<sequence length="124" mass="14281">MKEEVMGTKKSDCVAMFPESIEKVQKSMPKETELDKVVSFFKVLADDTRIRILYALKEQEMCAGDIAVFLDMTKSAVSHQLAVMRKMHQVRARREGKNVFYSLDDQHIVDIMEEALIHMTHTDS</sequence>
<dbReference type="GO" id="GO:0046686">
    <property type="term" value="P:response to cadmium ion"/>
    <property type="evidence" value="ECO:0007669"/>
    <property type="project" value="UniProtKB-KW"/>
</dbReference>
<dbReference type="InterPro" id="IPR036390">
    <property type="entry name" value="WH_DNA-bd_sf"/>
</dbReference>
<keyword evidence="9" id="KW-1185">Reference proteome</keyword>
<proteinExistence type="predicted"/>
<evidence type="ECO:0000256" key="2">
    <source>
        <dbReference type="ARBA" id="ARBA00023125"/>
    </source>
</evidence>
<evidence type="ECO:0000313" key="9">
    <source>
        <dbReference type="Proteomes" id="UP001315001"/>
    </source>
</evidence>
<dbReference type="PANTHER" id="PTHR43132:SF6">
    <property type="entry name" value="HTH-TYPE TRANSCRIPTIONAL REPRESSOR CZRA"/>
    <property type="match status" value="1"/>
</dbReference>
<dbReference type="PRINTS" id="PR00778">
    <property type="entry name" value="HTHARSR"/>
</dbReference>
<evidence type="ECO:0000256" key="1">
    <source>
        <dbReference type="ARBA" id="ARBA00023015"/>
    </source>
</evidence>
<comment type="caution">
    <text evidence="7">The sequence shown here is derived from an EMBL/GenBank/DDBJ whole genome shotgun (WGS) entry which is preliminary data.</text>
</comment>
<dbReference type="Proteomes" id="UP000433359">
    <property type="component" value="Unassembled WGS sequence"/>
</dbReference>
<evidence type="ECO:0000313" key="6">
    <source>
        <dbReference type="EMBL" id="MBP0057978.1"/>
    </source>
</evidence>
<evidence type="ECO:0000313" key="8">
    <source>
        <dbReference type="Proteomes" id="UP000433359"/>
    </source>
</evidence>
<reference evidence="6 9" key="2">
    <citation type="submission" date="2021-02" db="EMBL/GenBank/DDBJ databases">
        <title>Lactate utilizing bacteria of the human gut.</title>
        <authorList>
            <person name="Sheridan P.O."/>
        </authorList>
    </citation>
    <scope>NUCLEOTIDE SEQUENCE [LARGE SCALE GENOMIC DNA]</scope>
    <source>
        <strain evidence="6 9">HTF-83D</strain>
    </source>
</reference>
<dbReference type="Pfam" id="PF01022">
    <property type="entry name" value="HTH_5"/>
    <property type="match status" value="1"/>
</dbReference>
<reference evidence="7 8" key="1">
    <citation type="submission" date="2019-08" db="EMBL/GenBank/DDBJ databases">
        <title>In-depth cultivation of the pig gut microbiome towards novel bacterial diversity and tailored functional studies.</title>
        <authorList>
            <person name="Wylensek D."/>
            <person name="Hitch T.C.A."/>
            <person name="Clavel T."/>
        </authorList>
    </citation>
    <scope>NUCLEOTIDE SEQUENCE [LARGE SCALE GENOMIC DNA]</scope>
    <source>
        <strain evidence="7 8">BSM-383-APC-4H</strain>
    </source>
</reference>
<dbReference type="PANTHER" id="PTHR43132">
    <property type="entry name" value="ARSENICAL RESISTANCE OPERON REPRESSOR ARSR-RELATED"/>
    <property type="match status" value="1"/>
</dbReference>
<dbReference type="AlphaFoldDB" id="A0A6N7YHE4"/>
<dbReference type="InterPro" id="IPR051011">
    <property type="entry name" value="Metal_resp_trans_reg"/>
</dbReference>
<dbReference type="Gene3D" id="1.10.10.10">
    <property type="entry name" value="Winged helix-like DNA-binding domain superfamily/Winged helix DNA-binding domain"/>
    <property type="match status" value="1"/>
</dbReference>
<protein>
    <submittedName>
        <fullName evidence="7">Winged helix-turn-helix transcriptional regulator</fullName>
    </submittedName>
</protein>
<dbReference type="PROSITE" id="PS50987">
    <property type="entry name" value="HTH_ARSR_2"/>
    <property type="match status" value="1"/>
</dbReference>
<dbReference type="InterPro" id="IPR036388">
    <property type="entry name" value="WH-like_DNA-bd_sf"/>
</dbReference>
<accession>A0A6N7YHE4</accession>
<keyword evidence="2" id="KW-0238">DNA-binding</keyword>
<evidence type="ECO:0000259" key="5">
    <source>
        <dbReference type="PROSITE" id="PS50987"/>
    </source>
</evidence>
<organism evidence="7 8">
    <name type="scientific">Anaerobutyricum soehngenii</name>
    <dbReference type="NCBI Taxonomy" id="105843"/>
    <lineage>
        <taxon>Bacteria</taxon>
        <taxon>Bacillati</taxon>
        <taxon>Bacillota</taxon>
        <taxon>Clostridia</taxon>
        <taxon>Lachnospirales</taxon>
        <taxon>Lachnospiraceae</taxon>
        <taxon>Anaerobutyricum</taxon>
    </lineage>
</organism>
<dbReference type="InterPro" id="IPR011991">
    <property type="entry name" value="ArsR-like_HTH"/>
</dbReference>
<feature type="domain" description="HTH arsR-type" evidence="5">
    <location>
        <begin position="29"/>
        <end position="123"/>
    </location>
</feature>
<evidence type="ECO:0000256" key="4">
    <source>
        <dbReference type="ARBA" id="ARBA00043263"/>
    </source>
</evidence>
<dbReference type="GO" id="GO:0003700">
    <property type="term" value="F:DNA-binding transcription factor activity"/>
    <property type="evidence" value="ECO:0007669"/>
    <property type="project" value="InterPro"/>
</dbReference>
<name>A0A6N7YHE4_9FIRM</name>
<dbReference type="PROSITE" id="PS00846">
    <property type="entry name" value="HTH_ARSR_1"/>
    <property type="match status" value="1"/>
</dbReference>
<dbReference type="Proteomes" id="UP001315001">
    <property type="component" value="Unassembled WGS sequence"/>
</dbReference>
<evidence type="ECO:0000256" key="3">
    <source>
        <dbReference type="ARBA" id="ARBA00023163"/>
    </source>
</evidence>
<dbReference type="SUPFAM" id="SSF46785">
    <property type="entry name" value="Winged helix' DNA-binding domain"/>
    <property type="match status" value="1"/>
</dbReference>
<dbReference type="InterPro" id="IPR001845">
    <property type="entry name" value="HTH_ArsR_DNA-bd_dom"/>
</dbReference>
<dbReference type="EMBL" id="JAFIQO010000166">
    <property type="protein sequence ID" value="MBP0057978.1"/>
    <property type="molecule type" value="Genomic_DNA"/>
</dbReference>
<gene>
    <name evidence="7" type="ORF">FYJ25_11380</name>
    <name evidence="6" type="ORF">JYQ75_11395</name>
</gene>
<keyword evidence="4" id="KW-0105">Cadmium resistance</keyword>
<dbReference type="GO" id="GO:0003677">
    <property type="term" value="F:DNA binding"/>
    <property type="evidence" value="ECO:0007669"/>
    <property type="project" value="UniProtKB-KW"/>
</dbReference>
<dbReference type="CDD" id="cd00090">
    <property type="entry name" value="HTH_ARSR"/>
    <property type="match status" value="1"/>
</dbReference>